<organism evidence="16 17">
    <name type="scientific">Zymomonas mobilis subsp. mobilis (strain ATCC 10988 / DSM 424 / LMG 404 / NCIMB 8938 / NRRL B-806 / ZM1)</name>
    <dbReference type="NCBI Taxonomy" id="555217"/>
    <lineage>
        <taxon>Bacteria</taxon>
        <taxon>Pseudomonadati</taxon>
        <taxon>Pseudomonadota</taxon>
        <taxon>Alphaproteobacteria</taxon>
        <taxon>Sphingomonadales</taxon>
        <taxon>Zymomonadaceae</taxon>
        <taxon>Zymomonas</taxon>
    </lineage>
</organism>
<evidence type="ECO:0000313" key="16">
    <source>
        <dbReference type="EMBL" id="AEH63120.1"/>
    </source>
</evidence>
<dbReference type="KEGG" id="zmm:Zmob_1296"/>
<comment type="pathway">
    <text evidence="2">Cofactor biosynthesis; NAD(+) biosynthesis; nicotinate D-ribonucleotide from quinolinate: step 1/1.</text>
</comment>
<keyword evidence="7 12" id="KW-0328">Glycosyltransferase</keyword>
<evidence type="ECO:0000256" key="9">
    <source>
        <dbReference type="ARBA" id="ARBA00033102"/>
    </source>
</evidence>
<evidence type="ECO:0000256" key="6">
    <source>
        <dbReference type="ARBA" id="ARBA00022642"/>
    </source>
</evidence>
<dbReference type="PANTHER" id="PTHR32179:SF3">
    <property type="entry name" value="NICOTINATE-NUCLEOTIDE PYROPHOSPHORYLASE [CARBOXYLATING]"/>
    <property type="match status" value="1"/>
</dbReference>
<dbReference type="RefSeq" id="WP_014500980.1">
    <property type="nucleotide sequence ID" value="NC_017262.1"/>
</dbReference>
<dbReference type="Gene3D" id="3.90.1170.20">
    <property type="entry name" value="Quinolinate phosphoribosyl transferase, N-terminal domain"/>
    <property type="match status" value="1"/>
</dbReference>
<evidence type="ECO:0000313" key="17">
    <source>
        <dbReference type="Proteomes" id="UP000001494"/>
    </source>
</evidence>
<comment type="catalytic activity">
    <reaction evidence="10">
        <text>nicotinate beta-D-ribonucleotide + CO2 + diphosphate = quinolinate + 5-phospho-alpha-D-ribose 1-diphosphate + 2 H(+)</text>
        <dbReference type="Rhea" id="RHEA:12733"/>
        <dbReference type="ChEBI" id="CHEBI:15378"/>
        <dbReference type="ChEBI" id="CHEBI:16526"/>
        <dbReference type="ChEBI" id="CHEBI:29959"/>
        <dbReference type="ChEBI" id="CHEBI:33019"/>
        <dbReference type="ChEBI" id="CHEBI:57502"/>
        <dbReference type="ChEBI" id="CHEBI:58017"/>
        <dbReference type="EC" id="2.4.2.19"/>
    </reaction>
</comment>
<evidence type="ECO:0000256" key="8">
    <source>
        <dbReference type="ARBA" id="ARBA00022679"/>
    </source>
</evidence>
<dbReference type="CDD" id="cd01572">
    <property type="entry name" value="QPRTase"/>
    <property type="match status" value="1"/>
</dbReference>
<dbReference type="InterPro" id="IPR022412">
    <property type="entry name" value="Quinolinate_PRibosylTrfase_N"/>
</dbReference>
<evidence type="ECO:0000256" key="2">
    <source>
        <dbReference type="ARBA" id="ARBA00004893"/>
    </source>
</evidence>
<comment type="similarity">
    <text evidence="3 12">Belongs to the NadC/ModD family.</text>
</comment>
<dbReference type="SUPFAM" id="SSF51690">
    <property type="entry name" value="Nicotinate/Quinolinate PRTase C-terminal domain-like"/>
    <property type="match status" value="1"/>
</dbReference>
<dbReference type="GO" id="GO:0005737">
    <property type="term" value="C:cytoplasm"/>
    <property type="evidence" value="ECO:0007669"/>
    <property type="project" value="TreeGrafter"/>
</dbReference>
<evidence type="ECO:0000256" key="4">
    <source>
        <dbReference type="ARBA" id="ARBA00011218"/>
    </source>
</evidence>
<dbReference type="PIRSF" id="PIRSF006250">
    <property type="entry name" value="NadC_ModD"/>
    <property type="match status" value="1"/>
</dbReference>
<evidence type="ECO:0000259" key="15">
    <source>
        <dbReference type="Pfam" id="PF02749"/>
    </source>
</evidence>
<proteinExistence type="inferred from homology"/>
<feature type="compositionally biased region" description="Polar residues" evidence="13">
    <location>
        <begin position="17"/>
        <end position="26"/>
    </location>
</feature>
<dbReference type="InterPro" id="IPR036068">
    <property type="entry name" value="Nicotinate_pribotase-like_C"/>
</dbReference>
<dbReference type="EMBL" id="CP002850">
    <property type="protein sequence ID" value="AEH63120.1"/>
    <property type="molecule type" value="Genomic_DNA"/>
</dbReference>
<dbReference type="Pfam" id="PF02749">
    <property type="entry name" value="QRPTase_N"/>
    <property type="match status" value="1"/>
</dbReference>
<feature type="domain" description="Quinolinate phosphoribosyl transferase C-terminal" evidence="14">
    <location>
        <begin position="157"/>
        <end position="320"/>
    </location>
</feature>
<sequence length="327" mass="34941">MQDNPQQTTGHPPRSAFHQTTPWQNDKQAKAPSWAKNINLPTTSVLDIDGFDAEAFIRSTLAEDLGEAGDITAMAVIPEEAVFSGVMASREPMVIAGLPLAAAFFKALDPLAEIEILAKDGTYLPAGQTLLKIKGKARALLECERSALNLCQHLSGIATMTRDYVEAIKGTGTILLDTRKTIPGLRLLEKYATRMGGAQNHRMGLDDGAMIKDNHIAVAGSVALAVRRAVEAAIPYIIVEIDTLEQIPPALEEGATHLLLDNMNPETLEKAISLVQGRVPTESSGGVNLDNIRSRAETGVTYISVGRLTQSAPAVDIGLDFSLLPSA</sequence>
<evidence type="ECO:0000256" key="10">
    <source>
        <dbReference type="ARBA" id="ARBA00047445"/>
    </source>
</evidence>
<comment type="function">
    <text evidence="1">Involved in the catabolism of quinolinic acid (QA).</text>
</comment>
<comment type="subunit">
    <text evidence="4">Hexamer formed by 3 homodimers.</text>
</comment>
<accession>A0A0H3FZ63</accession>
<name>A0A0H3FZ63_ZYMMA</name>
<reference evidence="16 17" key="1">
    <citation type="journal article" date="2011" name="J. Bacteriol.">
        <title>Genome sequence of the ethanol-producing Zymomonas mobilis subsp. mobilis lectotype strain ATCC 10988.</title>
        <authorList>
            <person name="Pappas K.M."/>
            <person name="Kouvelis V.N."/>
            <person name="Saunders E."/>
            <person name="Brettin T.S."/>
            <person name="Bruce D."/>
            <person name="Detter C."/>
            <person name="Balakireva M."/>
            <person name="Han C.S."/>
            <person name="Savvakis G."/>
            <person name="Kyrpides N.C."/>
            <person name="Typas M.A."/>
        </authorList>
    </citation>
    <scope>NUCLEOTIDE SEQUENCE [LARGE SCALE GENOMIC DNA]</scope>
    <source>
        <strain evidence="17">ATCC 10988 / DSM 424 / CCUG 17860 / LMG 404 / NCIMB 8938 / NRRL B-806 / ZM1</strain>
    </source>
</reference>
<dbReference type="OrthoDB" id="9782546at2"/>
<evidence type="ECO:0000256" key="3">
    <source>
        <dbReference type="ARBA" id="ARBA00009400"/>
    </source>
</evidence>
<dbReference type="Proteomes" id="UP000001494">
    <property type="component" value="Chromosome"/>
</dbReference>
<dbReference type="Gene3D" id="3.20.20.70">
    <property type="entry name" value="Aldolase class I"/>
    <property type="match status" value="1"/>
</dbReference>
<dbReference type="PANTHER" id="PTHR32179">
    <property type="entry name" value="NICOTINATE-NUCLEOTIDE PYROPHOSPHORYLASE [CARBOXYLATING]"/>
    <property type="match status" value="1"/>
</dbReference>
<evidence type="ECO:0000256" key="7">
    <source>
        <dbReference type="ARBA" id="ARBA00022676"/>
    </source>
</evidence>
<dbReference type="NCBIfam" id="TIGR00078">
    <property type="entry name" value="nadC"/>
    <property type="match status" value="1"/>
</dbReference>
<feature type="region of interest" description="Disordered" evidence="13">
    <location>
        <begin position="1"/>
        <end position="32"/>
    </location>
</feature>
<dbReference type="GO" id="GO:0009435">
    <property type="term" value="P:NAD+ biosynthetic process"/>
    <property type="evidence" value="ECO:0007669"/>
    <property type="project" value="UniProtKB-UniPathway"/>
</dbReference>
<dbReference type="InterPro" id="IPR037128">
    <property type="entry name" value="Quinolinate_PRibosylTase_N_sf"/>
</dbReference>
<dbReference type="UniPathway" id="UPA00253">
    <property type="reaction ID" value="UER00331"/>
</dbReference>
<dbReference type="Pfam" id="PF01729">
    <property type="entry name" value="QRPTase_C"/>
    <property type="match status" value="1"/>
</dbReference>
<dbReference type="AlphaFoldDB" id="A0A0H3FZ63"/>
<dbReference type="GO" id="GO:0034213">
    <property type="term" value="P:quinolinate catabolic process"/>
    <property type="evidence" value="ECO:0007669"/>
    <property type="project" value="TreeGrafter"/>
</dbReference>
<dbReference type="HOGENOM" id="CLU_039622_0_1_5"/>
<evidence type="ECO:0000256" key="1">
    <source>
        <dbReference type="ARBA" id="ARBA00003237"/>
    </source>
</evidence>
<gene>
    <name evidence="16" type="ordered locus">Zmob_1296</name>
</gene>
<evidence type="ECO:0000256" key="13">
    <source>
        <dbReference type="SAM" id="MobiDB-lite"/>
    </source>
</evidence>
<dbReference type="FunFam" id="3.90.1170.20:FF:000001">
    <property type="entry name" value="Nicotinate-nucleotide diphosphorylase (Carboxylating)"/>
    <property type="match status" value="1"/>
</dbReference>
<dbReference type="InterPro" id="IPR002638">
    <property type="entry name" value="Quinolinate_PRibosylTrfase_C"/>
</dbReference>
<evidence type="ECO:0000256" key="12">
    <source>
        <dbReference type="PIRNR" id="PIRNR006250"/>
    </source>
</evidence>
<dbReference type="FunFam" id="3.20.20.70:FF:000030">
    <property type="entry name" value="Nicotinate-nucleotide pyrophosphorylase, carboxylating"/>
    <property type="match status" value="1"/>
</dbReference>
<feature type="compositionally biased region" description="Polar residues" evidence="13">
    <location>
        <begin position="1"/>
        <end position="10"/>
    </location>
</feature>
<evidence type="ECO:0000259" key="14">
    <source>
        <dbReference type="Pfam" id="PF01729"/>
    </source>
</evidence>
<dbReference type="GO" id="GO:0004514">
    <property type="term" value="F:nicotinate-nucleotide diphosphorylase (carboxylating) activity"/>
    <property type="evidence" value="ECO:0007669"/>
    <property type="project" value="UniProtKB-EC"/>
</dbReference>
<dbReference type="InterPro" id="IPR004393">
    <property type="entry name" value="NadC"/>
</dbReference>
<evidence type="ECO:0000256" key="11">
    <source>
        <dbReference type="ARBA" id="ARBA00069173"/>
    </source>
</evidence>
<dbReference type="InterPro" id="IPR013785">
    <property type="entry name" value="Aldolase_TIM"/>
</dbReference>
<dbReference type="InterPro" id="IPR027277">
    <property type="entry name" value="NadC/ModD"/>
</dbReference>
<protein>
    <recommendedName>
        <fullName evidence="11">Probable nicotinate-nucleotide pyrophosphorylase [carboxylating]</fullName>
        <ecNumber evidence="5">2.4.2.19</ecNumber>
    </recommendedName>
    <alternativeName>
        <fullName evidence="9">Quinolinate phosphoribosyltransferase [decarboxylating]</fullName>
    </alternativeName>
</protein>
<keyword evidence="6" id="KW-0662">Pyridine nucleotide biosynthesis</keyword>
<dbReference type="SUPFAM" id="SSF54675">
    <property type="entry name" value="Nicotinate/Quinolinate PRTase N-terminal domain-like"/>
    <property type="match status" value="1"/>
</dbReference>
<dbReference type="eggNOG" id="COG0157">
    <property type="taxonomic scope" value="Bacteria"/>
</dbReference>
<evidence type="ECO:0000256" key="5">
    <source>
        <dbReference type="ARBA" id="ARBA00011944"/>
    </source>
</evidence>
<dbReference type="EC" id="2.4.2.19" evidence="5"/>
<feature type="domain" description="Quinolinate phosphoribosyl transferase N-terminal" evidence="15">
    <location>
        <begin position="70"/>
        <end position="155"/>
    </location>
</feature>
<keyword evidence="8 12" id="KW-0808">Transferase</keyword>